<dbReference type="PROSITE" id="PS00383">
    <property type="entry name" value="TYR_PHOSPHATASE_1"/>
    <property type="match status" value="1"/>
</dbReference>
<dbReference type="SUPFAM" id="SSF52799">
    <property type="entry name" value="(Phosphotyrosine protein) phosphatases II"/>
    <property type="match status" value="1"/>
</dbReference>
<reference evidence="2 3" key="1">
    <citation type="submission" date="2017-09" db="EMBL/GenBank/DDBJ databases">
        <title>Biodiversity and function of Thalassospira species in the particle-attached aromatic-hydrocarbon-degrading consortia from the surface seawater of the China South Sea.</title>
        <authorList>
            <person name="Dong C."/>
            <person name="Lai Q."/>
            <person name="Shao Z."/>
        </authorList>
    </citation>
    <scope>NUCLEOTIDE SEQUENCE [LARGE SCALE GENOMIC DNA]</scope>
    <source>
        <strain evidence="2 3">139Z-12</strain>
    </source>
</reference>
<dbReference type="AlphaFoldDB" id="A0A2N3LA19"/>
<evidence type="ECO:0000259" key="1">
    <source>
        <dbReference type="PROSITE" id="PS50056"/>
    </source>
</evidence>
<dbReference type="InterPro" id="IPR029021">
    <property type="entry name" value="Prot-tyrosine_phosphatase-like"/>
</dbReference>
<dbReference type="Proteomes" id="UP000233332">
    <property type="component" value="Unassembled WGS sequence"/>
</dbReference>
<accession>A0A2N3LA19</accession>
<comment type="caution">
    <text evidence="2">The sequence shown here is derived from an EMBL/GenBank/DDBJ whole genome shotgun (WGS) entry which is preliminary data.</text>
</comment>
<dbReference type="PROSITE" id="PS50056">
    <property type="entry name" value="TYR_PHOSPHATASE_2"/>
    <property type="match status" value="1"/>
</dbReference>
<proteinExistence type="predicted"/>
<dbReference type="EMBL" id="NXGX01000002">
    <property type="protein sequence ID" value="PKR59632.1"/>
    <property type="molecule type" value="Genomic_DNA"/>
</dbReference>
<evidence type="ECO:0000313" key="2">
    <source>
        <dbReference type="EMBL" id="PKR59632.1"/>
    </source>
</evidence>
<gene>
    <name evidence="2" type="ORF">COO92_06320</name>
</gene>
<evidence type="ECO:0000313" key="3">
    <source>
        <dbReference type="Proteomes" id="UP000233332"/>
    </source>
</evidence>
<sequence>MKQISISMLTICGIDELPTHRSSAVSHVLSMIDPDRDDPDVFTHYSPHERTLLRFHDIIDDKADMIAPSPDIVEEVLRFGEALKNTVDQRSNGHLLVHCHMGVSRSTAAMLTLMAQAQPDLDEDSLFNELRTIRPIAWPNSRMIGYADDLLGRDGRLVAALHRHYRAQLDRDASFDEWMRSLDRGREVDQGWAV</sequence>
<dbReference type="RefSeq" id="WP_101300686.1">
    <property type="nucleotide sequence ID" value="NZ_NXGX01000002.1"/>
</dbReference>
<dbReference type="InterPro" id="IPR016130">
    <property type="entry name" value="Tyr_Pase_AS"/>
</dbReference>
<dbReference type="InterPro" id="IPR000387">
    <property type="entry name" value="Tyr_Pase_dom"/>
</dbReference>
<dbReference type="Gene3D" id="3.90.190.10">
    <property type="entry name" value="Protein tyrosine phosphatase superfamily"/>
    <property type="match status" value="1"/>
</dbReference>
<organism evidence="2 3">
    <name type="scientific">Thalassospira lohafexi</name>
    <dbReference type="NCBI Taxonomy" id="744227"/>
    <lineage>
        <taxon>Bacteria</taxon>
        <taxon>Pseudomonadati</taxon>
        <taxon>Pseudomonadota</taxon>
        <taxon>Alphaproteobacteria</taxon>
        <taxon>Rhodospirillales</taxon>
        <taxon>Thalassospiraceae</taxon>
        <taxon>Thalassospira</taxon>
    </lineage>
</organism>
<name>A0A2N3LA19_9PROT</name>
<protein>
    <submittedName>
        <fullName evidence="2">Protein-tyrosine-phosphatase</fullName>
    </submittedName>
</protein>
<feature type="domain" description="Tyrosine specific protein phosphatases" evidence="1">
    <location>
        <begin position="77"/>
        <end position="135"/>
    </location>
</feature>
<keyword evidence="3" id="KW-1185">Reference proteome</keyword>